<sequence length="184" mass="20350">MPAGPEFVRPPRAHQGPIHLAAPDATWARQYAEVAARIREALGSFAVVVEHVGSTSVPGLATKPFIDVRLLVADPSDEAAYVPGLEAAGFLLHVREPDWHQHRFFRAHDPEVQVHVFAVGSAEAQRMLLFRDRLRANPDDRKLYEETKRQLAARSWARIQDYADAKSDVVEEIIARAGGGAPGY</sequence>
<evidence type="ECO:0000313" key="1">
    <source>
        <dbReference type="EMBL" id="RYC04070.1"/>
    </source>
</evidence>
<comment type="caution">
    <text evidence="1">The sequence shown here is derived from an EMBL/GenBank/DDBJ whole genome shotgun (WGS) entry which is preliminary data.</text>
</comment>
<protein>
    <submittedName>
        <fullName evidence="1">GrpB family protein</fullName>
    </submittedName>
</protein>
<reference evidence="1 2" key="1">
    <citation type="submission" date="2019-01" db="EMBL/GenBank/DDBJ databases">
        <title>Novel species of Nocardioides.</title>
        <authorList>
            <person name="Liu Q."/>
            <person name="Xin Y.-H."/>
        </authorList>
    </citation>
    <scope>NUCLEOTIDE SEQUENCE [LARGE SCALE GENOMIC DNA]</scope>
    <source>
        <strain evidence="1 2">CGMCC 4.6875</strain>
    </source>
</reference>
<dbReference type="EMBL" id="SDWU01000003">
    <property type="protein sequence ID" value="RYC04070.1"/>
    <property type="molecule type" value="Genomic_DNA"/>
</dbReference>
<organism evidence="1 2">
    <name type="scientific">Nocardioides ganghwensis</name>
    <dbReference type="NCBI Taxonomy" id="252230"/>
    <lineage>
        <taxon>Bacteria</taxon>
        <taxon>Bacillati</taxon>
        <taxon>Actinomycetota</taxon>
        <taxon>Actinomycetes</taxon>
        <taxon>Propionibacteriales</taxon>
        <taxon>Nocardioidaceae</taxon>
        <taxon>Nocardioides</taxon>
    </lineage>
</organism>
<dbReference type="PANTHER" id="PTHR34822:SF1">
    <property type="entry name" value="GRPB FAMILY PROTEIN"/>
    <property type="match status" value="1"/>
</dbReference>
<dbReference type="OrthoDB" id="9799092at2"/>
<accession>A0A4Q2SJ44</accession>
<dbReference type="InterPro" id="IPR043519">
    <property type="entry name" value="NT_sf"/>
</dbReference>
<dbReference type="Gene3D" id="3.30.460.10">
    <property type="entry name" value="Beta Polymerase, domain 2"/>
    <property type="match status" value="1"/>
</dbReference>
<dbReference type="RefSeq" id="WP_129453667.1">
    <property type="nucleotide sequence ID" value="NZ_JACXYX010000007.1"/>
</dbReference>
<name>A0A4Q2SJ44_9ACTN</name>
<dbReference type="AlphaFoldDB" id="A0A4Q2SJ44"/>
<dbReference type="InterPro" id="IPR007344">
    <property type="entry name" value="GrpB/CoaE"/>
</dbReference>
<keyword evidence="2" id="KW-1185">Reference proteome</keyword>
<proteinExistence type="predicted"/>
<gene>
    <name evidence="1" type="ORF">EUA07_03825</name>
</gene>
<dbReference type="Proteomes" id="UP000293291">
    <property type="component" value="Unassembled WGS sequence"/>
</dbReference>
<dbReference type="Pfam" id="PF04229">
    <property type="entry name" value="GrpB"/>
    <property type="match status" value="1"/>
</dbReference>
<evidence type="ECO:0000313" key="2">
    <source>
        <dbReference type="Proteomes" id="UP000293291"/>
    </source>
</evidence>
<dbReference type="PANTHER" id="PTHR34822">
    <property type="entry name" value="GRPB DOMAIN PROTEIN (AFU_ORTHOLOGUE AFUA_1G01530)"/>
    <property type="match status" value="1"/>
</dbReference>
<dbReference type="SUPFAM" id="SSF81301">
    <property type="entry name" value="Nucleotidyltransferase"/>
    <property type="match status" value="1"/>
</dbReference>